<accession>A0ABQ9U2U4</accession>
<feature type="region of interest" description="Disordered" evidence="1">
    <location>
        <begin position="59"/>
        <end position="129"/>
    </location>
</feature>
<sequence length="129" mass="13935">MSPGPCRGQILFATLRRRSTCALVSLGSGNTDGTVCSTPWALSTAPLLYLPCSVPNSGLSLEDSESARKAESEDNQGSSSSLALGDYVEKEIPLEAEKTAREPEVELQPHNKLRRNSKISSWKKQASKK</sequence>
<comment type="caution">
    <text evidence="2">The sequence shown here is derived from an EMBL/GenBank/DDBJ whole genome shotgun (WGS) entry which is preliminary data.</text>
</comment>
<reference evidence="2 3" key="1">
    <citation type="submission" date="2023-05" db="EMBL/GenBank/DDBJ databases">
        <title>B98-5 Cell Line De Novo Hybrid Assembly: An Optical Mapping Approach.</title>
        <authorList>
            <person name="Kananen K."/>
            <person name="Auerbach J.A."/>
            <person name="Kautto E."/>
            <person name="Blachly J.S."/>
        </authorList>
    </citation>
    <scope>NUCLEOTIDE SEQUENCE [LARGE SCALE GENOMIC DNA]</scope>
    <source>
        <strain evidence="2">B95-8</strain>
        <tissue evidence="2">Cell line</tissue>
    </source>
</reference>
<dbReference type="Proteomes" id="UP001266305">
    <property type="component" value="Unassembled WGS sequence"/>
</dbReference>
<feature type="compositionally biased region" description="Polar residues" evidence="1">
    <location>
        <begin position="118"/>
        <end position="129"/>
    </location>
</feature>
<proteinExistence type="predicted"/>
<protein>
    <submittedName>
        <fullName evidence="2">Uncharacterized protein</fullName>
    </submittedName>
</protein>
<keyword evidence="3" id="KW-1185">Reference proteome</keyword>
<dbReference type="EMBL" id="JASSZA010000016">
    <property type="protein sequence ID" value="KAK2091392.1"/>
    <property type="molecule type" value="Genomic_DNA"/>
</dbReference>
<organism evidence="2 3">
    <name type="scientific">Saguinus oedipus</name>
    <name type="common">Cotton-top tamarin</name>
    <name type="synonym">Oedipomidas oedipus</name>
    <dbReference type="NCBI Taxonomy" id="9490"/>
    <lineage>
        <taxon>Eukaryota</taxon>
        <taxon>Metazoa</taxon>
        <taxon>Chordata</taxon>
        <taxon>Craniata</taxon>
        <taxon>Vertebrata</taxon>
        <taxon>Euteleostomi</taxon>
        <taxon>Mammalia</taxon>
        <taxon>Eutheria</taxon>
        <taxon>Euarchontoglires</taxon>
        <taxon>Primates</taxon>
        <taxon>Haplorrhini</taxon>
        <taxon>Platyrrhini</taxon>
        <taxon>Cebidae</taxon>
        <taxon>Callitrichinae</taxon>
        <taxon>Saguinus</taxon>
    </lineage>
</organism>
<evidence type="ECO:0000313" key="3">
    <source>
        <dbReference type="Proteomes" id="UP001266305"/>
    </source>
</evidence>
<evidence type="ECO:0000313" key="2">
    <source>
        <dbReference type="EMBL" id="KAK2091392.1"/>
    </source>
</evidence>
<gene>
    <name evidence="2" type="ORF">P7K49_030676</name>
</gene>
<name>A0ABQ9U2U4_SAGOE</name>
<feature type="compositionally biased region" description="Basic and acidic residues" evidence="1">
    <location>
        <begin position="87"/>
        <end position="109"/>
    </location>
</feature>
<evidence type="ECO:0000256" key="1">
    <source>
        <dbReference type="SAM" id="MobiDB-lite"/>
    </source>
</evidence>